<dbReference type="AlphaFoldDB" id="A0A074YQS1"/>
<dbReference type="GO" id="GO:0046872">
    <property type="term" value="F:metal ion binding"/>
    <property type="evidence" value="ECO:0007669"/>
    <property type="project" value="UniProtKB-KW"/>
</dbReference>
<name>A0A074YQS1_AURSE</name>
<dbReference type="Proteomes" id="UP000030641">
    <property type="component" value="Unassembled WGS sequence"/>
</dbReference>
<keyword evidence="3" id="KW-1133">Transmembrane helix</keyword>
<feature type="transmembrane region" description="Helical" evidence="3">
    <location>
        <begin position="41"/>
        <end position="62"/>
    </location>
</feature>
<evidence type="ECO:0000256" key="1">
    <source>
        <dbReference type="ARBA" id="ARBA00022723"/>
    </source>
</evidence>
<dbReference type="SUPFAM" id="SSF48056">
    <property type="entry name" value="Di-copper centre-containing domain"/>
    <property type="match status" value="1"/>
</dbReference>
<dbReference type="InParanoid" id="A0A074YQS1"/>
<dbReference type="PANTHER" id="PTHR11474:SF126">
    <property type="entry name" value="TYROSINASE-LIKE PROTEIN TYR-1-RELATED"/>
    <property type="match status" value="1"/>
</dbReference>
<dbReference type="STRING" id="1043005.A0A074YQS1"/>
<evidence type="ECO:0000256" key="2">
    <source>
        <dbReference type="ARBA" id="ARBA00023008"/>
    </source>
</evidence>
<accession>A0A074YQS1</accession>
<reference evidence="5 6" key="1">
    <citation type="journal article" date="2014" name="BMC Genomics">
        <title>Genome sequencing of four Aureobasidium pullulans varieties: biotechnological potential, stress tolerance, and description of new species.</title>
        <authorList>
            <person name="Gostin Ar C."/>
            <person name="Ohm R.A."/>
            <person name="Kogej T."/>
            <person name="Sonjak S."/>
            <person name="Turk M."/>
            <person name="Zajc J."/>
            <person name="Zalar P."/>
            <person name="Grube M."/>
            <person name="Sun H."/>
            <person name="Han J."/>
            <person name="Sharma A."/>
            <person name="Chiniquy J."/>
            <person name="Ngan C.Y."/>
            <person name="Lipzen A."/>
            <person name="Barry K."/>
            <person name="Grigoriev I.V."/>
            <person name="Gunde-Cimerman N."/>
        </authorList>
    </citation>
    <scope>NUCLEOTIDE SEQUENCE [LARGE SCALE GENOMIC DNA]</scope>
    <source>
        <strain evidence="5 6">EXF-2481</strain>
    </source>
</reference>
<dbReference type="InterPro" id="IPR008922">
    <property type="entry name" value="Di-copper_centre_dom_sf"/>
</dbReference>
<gene>
    <name evidence="5" type="ORF">AUEXF2481DRAFT_37031</name>
</gene>
<dbReference type="Pfam" id="PF00264">
    <property type="entry name" value="Tyrosinase"/>
    <property type="match status" value="1"/>
</dbReference>
<dbReference type="EMBL" id="KL584752">
    <property type="protein sequence ID" value="KEQ98519.1"/>
    <property type="molecule type" value="Genomic_DNA"/>
</dbReference>
<evidence type="ECO:0000313" key="5">
    <source>
        <dbReference type="EMBL" id="KEQ98519.1"/>
    </source>
</evidence>
<sequence>MSEQTILSEKQQLARELEKRDAQYAGLESQNADSPPPARPVFLLLWLLFVIGTVATIVSSNWSTPEALIRSQNTLLKPTSIIATSTSLPTSAPTSTCDNLTLRREWRNMKPREQARYQTAMRCLLELPSKNGKTGSRLGDFLSAYSTSGWHATQTTDYLPWNRFFMHTLETSLRSECGYRGDMPYLDWTVATDNADSTDASAPAVSYSQAALRDEAAKQHLDAALVSEIVSADNYDDFAHVLEARITSLAPFDFSSSELPQDPLFLHQMQVDRLWWVWQQQHPNTEMRVEDQRVRISGFRNSVAVKSVASTEGYDLCYRYV</sequence>
<dbReference type="InterPro" id="IPR002227">
    <property type="entry name" value="Tyrosinase_Cu-bd"/>
</dbReference>
<dbReference type="RefSeq" id="XP_013346885.1">
    <property type="nucleotide sequence ID" value="XM_013491431.1"/>
</dbReference>
<keyword evidence="3" id="KW-0812">Transmembrane</keyword>
<feature type="domain" description="Tyrosinase copper-binding" evidence="4">
    <location>
        <begin position="151"/>
        <end position="200"/>
    </location>
</feature>
<keyword evidence="3" id="KW-0472">Membrane</keyword>
<evidence type="ECO:0000313" key="6">
    <source>
        <dbReference type="Proteomes" id="UP000030641"/>
    </source>
</evidence>
<dbReference type="PANTHER" id="PTHR11474">
    <property type="entry name" value="TYROSINASE FAMILY MEMBER"/>
    <property type="match status" value="1"/>
</dbReference>
<keyword evidence="6" id="KW-1185">Reference proteome</keyword>
<dbReference type="GO" id="GO:0016491">
    <property type="term" value="F:oxidoreductase activity"/>
    <property type="evidence" value="ECO:0007669"/>
    <property type="project" value="InterPro"/>
</dbReference>
<evidence type="ECO:0000256" key="3">
    <source>
        <dbReference type="SAM" id="Phobius"/>
    </source>
</evidence>
<organism evidence="5 6">
    <name type="scientific">Aureobasidium subglaciale (strain EXF-2481)</name>
    <name type="common">Aureobasidium pullulans var. subglaciale</name>
    <dbReference type="NCBI Taxonomy" id="1043005"/>
    <lineage>
        <taxon>Eukaryota</taxon>
        <taxon>Fungi</taxon>
        <taxon>Dikarya</taxon>
        <taxon>Ascomycota</taxon>
        <taxon>Pezizomycotina</taxon>
        <taxon>Dothideomycetes</taxon>
        <taxon>Dothideomycetidae</taxon>
        <taxon>Dothideales</taxon>
        <taxon>Saccotheciaceae</taxon>
        <taxon>Aureobasidium</taxon>
    </lineage>
</organism>
<proteinExistence type="predicted"/>
<keyword evidence="2" id="KW-0186">Copper</keyword>
<keyword evidence="1" id="KW-0479">Metal-binding</keyword>
<dbReference type="OMA" id="WHRRFIF"/>
<dbReference type="InterPro" id="IPR050316">
    <property type="entry name" value="Tyrosinase/Hemocyanin"/>
</dbReference>
<dbReference type="HOGENOM" id="CLU_865946_0_0_1"/>
<evidence type="ECO:0000259" key="4">
    <source>
        <dbReference type="Pfam" id="PF00264"/>
    </source>
</evidence>
<protein>
    <recommendedName>
        <fullName evidence="4">Tyrosinase copper-binding domain-containing protein</fullName>
    </recommendedName>
</protein>
<dbReference type="OrthoDB" id="6132182at2759"/>
<dbReference type="GeneID" id="25365742"/>
<dbReference type="Gene3D" id="1.10.1280.10">
    <property type="entry name" value="Di-copper center containing domain from catechol oxidase"/>
    <property type="match status" value="2"/>
</dbReference>